<keyword evidence="11" id="KW-1185">Reference proteome</keyword>
<dbReference type="InterPro" id="IPR051615">
    <property type="entry name" value="Transcr_Regulatory_Elem"/>
</dbReference>
<dbReference type="CDD" id="cd00067">
    <property type="entry name" value="GAL4"/>
    <property type="match status" value="1"/>
</dbReference>
<dbReference type="PANTHER" id="PTHR31313">
    <property type="entry name" value="TY1 ENHANCER ACTIVATOR"/>
    <property type="match status" value="1"/>
</dbReference>
<proteinExistence type="predicted"/>
<dbReference type="OrthoDB" id="10249920at2759"/>
<keyword evidence="2" id="KW-0479">Metal-binding</keyword>
<comment type="subcellular location">
    <subcellularLocation>
        <location evidence="1">Nucleus</location>
    </subcellularLocation>
</comment>
<keyword evidence="5" id="KW-0238">DNA-binding</keyword>
<evidence type="ECO:0000256" key="5">
    <source>
        <dbReference type="ARBA" id="ARBA00023125"/>
    </source>
</evidence>
<keyword evidence="6" id="KW-0804">Transcription</keyword>
<accession>A0A319DUX6</accession>
<dbReference type="CDD" id="cd12148">
    <property type="entry name" value="fungal_TF_MHR"/>
    <property type="match status" value="1"/>
</dbReference>
<reference evidence="10 11" key="1">
    <citation type="submission" date="2018-02" db="EMBL/GenBank/DDBJ databases">
        <title>The genomes of Aspergillus section Nigri reveals drivers in fungal speciation.</title>
        <authorList>
            <consortium name="DOE Joint Genome Institute"/>
            <person name="Vesth T.C."/>
            <person name="Nybo J."/>
            <person name="Theobald S."/>
            <person name="Brandl J."/>
            <person name="Frisvad J.C."/>
            <person name="Nielsen K.F."/>
            <person name="Lyhne E.K."/>
            <person name="Kogle M.E."/>
            <person name="Kuo A."/>
            <person name="Riley R."/>
            <person name="Clum A."/>
            <person name="Nolan M."/>
            <person name="Lipzen A."/>
            <person name="Salamov A."/>
            <person name="Henrissat B."/>
            <person name="Wiebenga A."/>
            <person name="De vries R.P."/>
            <person name="Grigoriev I.V."/>
            <person name="Mortensen U.H."/>
            <person name="Andersen M.R."/>
            <person name="Baker S.E."/>
        </authorList>
    </citation>
    <scope>NUCLEOTIDE SEQUENCE [LARGE SCALE GENOMIC DNA]</scope>
    <source>
        <strain evidence="10 11">CBS 121057</strain>
    </source>
</reference>
<dbReference type="VEuPathDB" id="FungiDB:BO78DRAFT_245881"/>
<dbReference type="Pfam" id="PF04082">
    <property type="entry name" value="Fungal_trans"/>
    <property type="match status" value="1"/>
</dbReference>
<keyword evidence="3" id="KW-0862">Zinc</keyword>
<dbReference type="GO" id="GO:0000981">
    <property type="term" value="F:DNA-binding transcription factor activity, RNA polymerase II-specific"/>
    <property type="evidence" value="ECO:0007669"/>
    <property type="project" value="InterPro"/>
</dbReference>
<evidence type="ECO:0000256" key="8">
    <source>
        <dbReference type="SAM" id="MobiDB-lite"/>
    </source>
</evidence>
<keyword evidence="4" id="KW-0805">Transcription regulation</keyword>
<evidence type="ECO:0000256" key="3">
    <source>
        <dbReference type="ARBA" id="ARBA00022833"/>
    </source>
</evidence>
<dbReference type="Gene3D" id="4.10.240.10">
    <property type="entry name" value="Zn(2)-C6 fungal-type DNA-binding domain"/>
    <property type="match status" value="1"/>
</dbReference>
<dbReference type="AlphaFoldDB" id="A0A319DUX6"/>
<dbReference type="Pfam" id="PF00172">
    <property type="entry name" value="Zn_clus"/>
    <property type="match status" value="1"/>
</dbReference>
<dbReference type="SMART" id="SM00066">
    <property type="entry name" value="GAL4"/>
    <property type="match status" value="1"/>
</dbReference>
<dbReference type="GO" id="GO:0003677">
    <property type="term" value="F:DNA binding"/>
    <property type="evidence" value="ECO:0007669"/>
    <property type="project" value="UniProtKB-KW"/>
</dbReference>
<evidence type="ECO:0000259" key="9">
    <source>
        <dbReference type="PROSITE" id="PS50048"/>
    </source>
</evidence>
<dbReference type="InterPro" id="IPR007219">
    <property type="entry name" value="XnlR_reg_dom"/>
</dbReference>
<dbReference type="Proteomes" id="UP000248423">
    <property type="component" value="Unassembled WGS sequence"/>
</dbReference>
<dbReference type="GO" id="GO:0005634">
    <property type="term" value="C:nucleus"/>
    <property type="evidence" value="ECO:0007669"/>
    <property type="project" value="UniProtKB-SubCell"/>
</dbReference>
<dbReference type="GO" id="GO:0009893">
    <property type="term" value="P:positive regulation of metabolic process"/>
    <property type="evidence" value="ECO:0007669"/>
    <property type="project" value="UniProtKB-ARBA"/>
</dbReference>
<evidence type="ECO:0000256" key="1">
    <source>
        <dbReference type="ARBA" id="ARBA00004123"/>
    </source>
</evidence>
<dbReference type="GO" id="GO:0008270">
    <property type="term" value="F:zinc ion binding"/>
    <property type="evidence" value="ECO:0007669"/>
    <property type="project" value="InterPro"/>
</dbReference>
<evidence type="ECO:0000256" key="4">
    <source>
        <dbReference type="ARBA" id="ARBA00023015"/>
    </source>
</evidence>
<evidence type="ECO:0000256" key="6">
    <source>
        <dbReference type="ARBA" id="ARBA00023163"/>
    </source>
</evidence>
<protein>
    <recommendedName>
        <fullName evidence="9">Zn(2)-C6 fungal-type domain-containing protein</fullName>
    </recommendedName>
</protein>
<keyword evidence="7" id="KW-0539">Nucleus</keyword>
<evidence type="ECO:0000256" key="7">
    <source>
        <dbReference type="ARBA" id="ARBA00023242"/>
    </source>
</evidence>
<evidence type="ECO:0000313" key="10">
    <source>
        <dbReference type="EMBL" id="PYI01557.1"/>
    </source>
</evidence>
<dbReference type="SMART" id="SM00906">
    <property type="entry name" value="Fungal_trans"/>
    <property type="match status" value="1"/>
</dbReference>
<organism evidence="10 11">
    <name type="scientific">Aspergillus sclerotiicarbonarius (strain CBS 121057 / IBT 28362)</name>
    <dbReference type="NCBI Taxonomy" id="1448318"/>
    <lineage>
        <taxon>Eukaryota</taxon>
        <taxon>Fungi</taxon>
        <taxon>Dikarya</taxon>
        <taxon>Ascomycota</taxon>
        <taxon>Pezizomycotina</taxon>
        <taxon>Eurotiomycetes</taxon>
        <taxon>Eurotiomycetidae</taxon>
        <taxon>Eurotiales</taxon>
        <taxon>Aspergillaceae</taxon>
        <taxon>Aspergillus</taxon>
        <taxon>Aspergillus subgen. Circumdati</taxon>
    </lineage>
</organism>
<dbReference type="SUPFAM" id="SSF57701">
    <property type="entry name" value="Zn2/Cys6 DNA-binding domain"/>
    <property type="match status" value="1"/>
</dbReference>
<dbReference type="PROSITE" id="PS00463">
    <property type="entry name" value="ZN2_CY6_FUNGAL_1"/>
    <property type="match status" value="1"/>
</dbReference>
<evidence type="ECO:0000313" key="11">
    <source>
        <dbReference type="Proteomes" id="UP000248423"/>
    </source>
</evidence>
<dbReference type="GO" id="GO:0006351">
    <property type="term" value="P:DNA-templated transcription"/>
    <property type="evidence" value="ECO:0007669"/>
    <property type="project" value="InterPro"/>
</dbReference>
<dbReference type="STRING" id="1448318.A0A319DUX6"/>
<dbReference type="InterPro" id="IPR001138">
    <property type="entry name" value="Zn2Cys6_DnaBD"/>
</dbReference>
<dbReference type="PROSITE" id="PS50048">
    <property type="entry name" value="ZN2_CY6_FUNGAL_2"/>
    <property type="match status" value="1"/>
</dbReference>
<feature type="region of interest" description="Disordered" evidence="8">
    <location>
        <begin position="75"/>
        <end position="115"/>
    </location>
</feature>
<gene>
    <name evidence="10" type="ORF">BO78DRAFT_245881</name>
</gene>
<sequence length="651" mass="73871">MAETPAKPLSFACQSCRTSKRRCDGLKPECSTCKDGNKSCIYITEPKKRKRKYWDEQYVKSLENQVQALLANQSKNDVHSLSGTSSGSARDSHPSQEQPASAGQGQRDTSPSQSLQAMEELSVMMWRTNLADGVAIDRDNGPDPISMAMVNQSQAPRYPPHHFPDCCRDHDRMYEIARLFLENINGEHQFTQYRTPDPILEFPEQRTDLVFLHAAILAAGATFEHRPDSHHVSDEFACLCESLVFTCFRTAPSIYIIQGLCILSWRSLALGHDHLGWTFLSMAAGMAVHLRLHVLALDEMATNHVRPSSESVQTFWSFYMTDRTSISILGRNCMLPWRRVNVPPIDDVYQNQEADLGQISFAWQCKLWYTHDQNMDQIFSSSFEGLSLADQVHLLSSIHEGLRVFFKSRDERLVIKAGGVTPKPVLLFHMAYQMAVLVTMPPFLRLFATAKTEKQKISQAMPLVLQSLTSAAACMVRHVQNYCKWYGFKHSNPLLIHHLLSASIVHLMNTTTTSIPFRRYSTRSVRSCVNLLHKLGRHWQLRSEKSIKVIKTLARRWNVESTVLYDNGSELDRLAEDEQAPAFQAPAQDFGESFNFLYEQQSTNEQAQQDIDQQNYFPDMGLGALDYEFLGLSQIFSDFGNGSDLSWDFGG</sequence>
<evidence type="ECO:0000256" key="2">
    <source>
        <dbReference type="ARBA" id="ARBA00022723"/>
    </source>
</evidence>
<dbReference type="InterPro" id="IPR036864">
    <property type="entry name" value="Zn2-C6_fun-type_DNA-bd_sf"/>
</dbReference>
<feature type="domain" description="Zn(2)-C6 fungal-type" evidence="9">
    <location>
        <begin position="12"/>
        <end position="42"/>
    </location>
</feature>
<dbReference type="EMBL" id="KZ826412">
    <property type="protein sequence ID" value="PYI01557.1"/>
    <property type="molecule type" value="Genomic_DNA"/>
</dbReference>
<dbReference type="PANTHER" id="PTHR31313:SF81">
    <property type="entry name" value="TY1 ENHANCER ACTIVATOR"/>
    <property type="match status" value="1"/>
</dbReference>
<name>A0A319DUX6_ASPSB</name>